<feature type="compositionally biased region" description="Basic and acidic residues" evidence="1">
    <location>
        <begin position="26"/>
        <end position="39"/>
    </location>
</feature>
<evidence type="ECO:0000256" key="1">
    <source>
        <dbReference type="SAM" id="MobiDB-lite"/>
    </source>
</evidence>
<dbReference type="Proteomes" id="UP000236291">
    <property type="component" value="Unassembled WGS sequence"/>
</dbReference>
<organism evidence="2 3">
    <name type="scientific">Trifolium pratense</name>
    <name type="common">Red clover</name>
    <dbReference type="NCBI Taxonomy" id="57577"/>
    <lineage>
        <taxon>Eukaryota</taxon>
        <taxon>Viridiplantae</taxon>
        <taxon>Streptophyta</taxon>
        <taxon>Embryophyta</taxon>
        <taxon>Tracheophyta</taxon>
        <taxon>Spermatophyta</taxon>
        <taxon>Magnoliopsida</taxon>
        <taxon>eudicotyledons</taxon>
        <taxon>Gunneridae</taxon>
        <taxon>Pentapetalae</taxon>
        <taxon>rosids</taxon>
        <taxon>fabids</taxon>
        <taxon>Fabales</taxon>
        <taxon>Fabaceae</taxon>
        <taxon>Papilionoideae</taxon>
        <taxon>50 kb inversion clade</taxon>
        <taxon>NPAAA clade</taxon>
        <taxon>Hologalegina</taxon>
        <taxon>IRL clade</taxon>
        <taxon>Trifolieae</taxon>
        <taxon>Trifolium</taxon>
    </lineage>
</organism>
<evidence type="ECO:0000313" key="2">
    <source>
        <dbReference type="EMBL" id="PNX70952.1"/>
    </source>
</evidence>
<sequence length="71" mass="7894">MDNTSNSQTVEHKEVKGVIDDDLETKEECKCKGIDDQNQKTKGLPHQQVPQPEDFSTEAEALDKDLPPAQA</sequence>
<comment type="caution">
    <text evidence="2">The sequence shown here is derived from an EMBL/GenBank/DDBJ whole genome shotgun (WGS) entry which is preliminary data.</text>
</comment>
<dbReference type="OrthoDB" id="1390315at2759"/>
<protein>
    <submittedName>
        <fullName evidence="2">Uncharacterized protein</fullName>
    </submittedName>
</protein>
<accession>A0A2K3KXE7</accession>
<feature type="compositionally biased region" description="Basic and acidic residues" evidence="1">
    <location>
        <begin position="61"/>
        <end position="71"/>
    </location>
</feature>
<evidence type="ECO:0000313" key="3">
    <source>
        <dbReference type="Proteomes" id="UP000236291"/>
    </source>
</evidence>
<dbReference type="AlphaFoldDB" id="A0A2K3KXE7"/>
<reference evidence="2 3" key="1">
    <citation type="journal article" date="2014" name="Am. J. Bot.">
        <title>Genome assembly and annotation for red clover (Trifolium pratense; Fabaceae).</title>
        <authorList>
            <person name="Istvanek J."/>
            <person name="Jaros M."/>
            <person name="Krenek A."/>
            <person name="Repkova J."/>
        </authorList>
    </citation>
    <scope>NUCLEOTIDE SEQUENCE [LARGE SCALE GENOMIC DNA]</scope>
    <source>
        <strain evidence="3">cv. Tatra</strain>
        <tissue evidence="2">Young leaves</tissue>
    </source>
</reference>
<dbReference type="EMBL" id="ASHM01117349">
    <property type="protein sequence ID" value="PNX70952.1"/>
    <property type="molecule type" value="Genomic_DNA"/>
</dbReference>
<proteinExistence type="predicted"/>
<feature type="compositionally biased region" description="Basic and acidic residues" evidence="1">
    <location>
        <begin position="10"/>
        <end position="19"/>
    </location>
</feature>
<reference evidence="2 3" key="2">
    <citation type="journal article" date="2017" name="Front. Plant Sci.">
        <title>Gene Classification and Mining of Molecular Markers Useful in Red Clover (Trifolium pratense) Breeding.</title>
        <authorList>
            <person name="Istvanek J."/>
            <person name="Dluhosova J."/>
            <person name="Dluhos P."/>
            <person name="Patkova L."/>
            <person name="Nedelnik J."/>
            <person name="Repkova J."/>
        </authorList>
    </citation>
    <scope>NUCLEOTIDE SEQUENCE [LARGE SCALE GENOMIC DNA]</scope>
    <source>
        <strain evidence="3">cv. Tatra</strain>
        <tissue evidence="2">Young leaves</tissue>
    </source>
</reference>
<gene>
    <name evidence="2" type="ORF">L195_g057908</name>
</gene>
<name>A0A2K3KXE7_TRIPR</name>
<feature type="region of interest" description="Disordered" evidence="1">
    <location>
        <begin position="1"/>
        <end position="71"/>
    </location>
</feature>